<sequence length="349" mass="38394">MSDIPKAVLYYNNDSIWSCAVLLALEEKGYGEDEVVLKVVDLAKGENYGPKFLRLNSKATVPTLVVPLDKSLSVDVESRYKAITETKTIIELLDKSRSPLSHTNTTSQAPAPILTPATIDYAATCKLFIEDLIHSEDGDPNNLLYMNARDEESLRALADSVLPLMKGKVHALNQCLSDAQAGNIRASDKVVKFWTSKKEAAQMLLEVYENAKVPSTALDASAQARREEYFKVAKASWEVALVHVLTKLNEKIIGPYTLGEQYSIADPHLTAWLARVVMLAGGSSSDDGNVVIEKLEKHIGSSLVLPNIVPGDAPRTDAERSSARTKLGIYWDTVKERSSWKKVYGHGLH</sequence>
<accession>A0A9W9AK68</accession>
<evidence type="ECO:0000313" key="3">
    <source>
        <dbReference type="Proteomes" id="UP001150238"/>
    </source>
</evidence>
<protein>
    <recommendedName>
        <fullName evidence="1">GST N-terminal domain-containing protein</fullName>
    </recommendedName>
</protein>
<dbReference type="PROSITE" id="PS50404">
    <property type="entry name" value="GST_NTER"/>
    <property type="match status" value="1"/>
</dbReference>
<name>A0A9W9AK68_9AGAR</name>
<feature type="domain" description="GST N-terminal" evidence="1">
    <location>
        <begin position="5"/>
        <end position="101"/>
    </location>
</feature>
<dbReference type="InterPro" id="IPR004045">
    <property type="entry name" value="Glutathione_S-Trfase_N"/>
</dbReference>
<dbReference type="GO" id="GO:0004364">
    <property type="term" value="F:glutathione transferase activity"/>
    <property type="evidence" value="ECO:0007669"/>
    <property type="project" value="InterPro"/>
</dbReference>
<dbReference type="PANTHER" id="PTHR45374:SF1">
    <property type="entry name" value="GLUTATHIONE S-TRANSFERASE TCHQD"/>
    <property type="match status" value="1"/>
</dbReference>
<dbReference type="InterPro" id="IPR036249">
    <property type="entry name" value="Thioredoxin-like_sf"/>
</dbReference>
<evidence type="ECO:0000313" key="2">
    <source>
        <dbReference type="EMBL" id="KAJ4484734.1"/>
    </source>
</evidence>
<evidence type="ECO:0000259" key="1">
    <source>
        <dbReference type="PROSITE" id="PS50404"/>
    </source>
</evidence>
<dbReference type="PANTHER" id="PTHR45374">
    <property type="entry name" value="GLUTATHIONE S-TRANSFERASE TCHQD"/>
    <property type="match status" value="1"/>
</dbReference>
<comment type="caution">
    <text evidence="2">The sequence shown here is derived from an EMBL/GenBank/DDBJ whole genome shotgun (WGS) entry which is preliminary data.</text>
</comment>
<proteinExistence type="predicted"/>
<dbReference type="InterPro" id="IPR044617">
    <property type="entry name" value="TCHQD"/>
</dbReference>
<dbReference type="AlphaFoldDB" id="A0A9W9AK68"/>
<dbReference type="Proteomes" id="UP001150238">
    <property type="component" value="Unassembled WGS sequence"/>
</dbReference>
<dbReference type="Gene3D" id="3.40.30.10">
    <property type="entry name" value="Glutaredoxin"/>
    <property type="match status" value="1"/>
</dbReference>
<gene>
    <name evidence="2" type="ORF">C8J55DRAFT_508900</name>
</gene>
<dbReference type="EMBL" id="JANVFS010000011">
    <property type="protein sequence ID" value="KAJ4484734.1"/>
    <property type="molecule type" value="Genomic_DNA"/>
</dbReference>
<dbReference type="Pfam" id="PF13409">
    <property type="entry name" value="GST_N_2"/>
    <property type="match status" value="1"/>
</dbReference>
<reference evidence="2" key="2">
    <citation type="journal article" date="2023" name="Proc. Natl. Acad. Sci. U.S.A.">
        <title>A global phylogenomic analysis of the shiitake genus Lentinula.</title>
        <authorList>
            <person name="Sierra-Patev S."/>
            <person name="Min B."/>
            <person name="Naranjo-Ortiz M."/>
            <person name="Looney B."/>
            <person name="Konkel Z."/>
            <person name="Slot J.C."/>
            <person name="Sakamoto Y."/>
            <person name="Steenwyk J.L."/>
            <person name="Rokas A."/>
            <person name="Carro J."/>
            <person name="Camarero S."/>
            <person name="Ferreira P."/>
            <person name="Molpeceres G."/>
            <person name="Ruiz-Duenas F.J."/>
            <person name="Serrano A."/>
            <person name="Henrissat B."/>
            <person name="Drula E."/>
            <person name="Hughes K.W."/>
            <person name="Mata J.L."/>
            <person name="Ishikawa N.K."/>
            <person name="Vargas-Isla R."/>
            <person name="Ushijima S."/>
            <person name="Smith C.A."/>
            <person name="Donoghue J."/>
            <person name="Ahrendt S."/>
            <person name="Andreopoulos W."/>
            <person name="He G."/>
            <person name="LaButti K."/>
            <person name="Lipzen A."/>
            <person name="Ng V."/>
            <person name="Riley R."/>
            <person name="Sandor L."/>
            <person name="Barry K."/>
            <person name="Martinez A.T."/>
            <person name="Xiao Y."/>
            <person name="Gibbons J.G."/>
            <person name="Terashima K."/>
            <person name="Grigoriev I.V."/>
            <person name="Hibbett D."/>
        </authorList>
    </citation>
    <scope>NUCLEOTIDE SEQUENCE</scope>
    <source>
        <strain evidence="2">Sp2 HRB7682 ss15</strain>
    </source>
</reference>
<organism evidence="2 3">
    <name type="scientific">Lentinula lateritia</name>
    <dbReference type="NCBI Taxonomy" id="40482"/>
    <lineage>
        <taxon>Eukaryota</taxon>
        <taxon>Fungi</taxon>
        <taxon>Dikarya</taxon>
        <taxon>Basidiomycota</taxon>
        <taxon>Agaricomycotina</taxon>
        <taxon>Agaricomycetes</taxon>
        <taxon>Agaricomycetidae</taxon>
        <taxon>Agaricales</taxon>
        <taxon>Marasmiineae</taxon>
        <taxon>Omphalotaceae</taxon>
        <taxon>Lentinula</taxon>
    </lineage>
</organism>
<reference evidence="2" key="1">
    <citation type="submission" date="2022-08" db="EMBL/GenBank/DDBJ databases">
        <authorList>
            <consortium name="DOE Joint Genome Institute"/>
            <person name="Min B."/>
            <person name="Riley R."/>
            <person name="Sierra-Patev S."/>
            <person name="Naranjo-Ortiz M."/>
            <person name="Looney B."/>
            <person name="Konkel Z."/>
            <person name="Slot J.C."/>
            <person name="Sakamoto Y."/>
            <person name="Steenwyk J.L."/>
            <person name="Rokas A."/>
            <person name="Carro J."/>
            <person name="Camarero S."/>
            <person name="Ferreira P."/>
            <person name="Molpeceres G."/>
            <person name="Ruiz-Duenas F.J."/>
            <person name="Serrano A."/>
            <person name="Henrissat B."/>
            <person name="Drula E."/>
            <person name="Hughes K.W."/>
            <person name="Mata J.L."/>
            <person name="Ishikawa N.K."/>
            <person name="Vargas-Isla R."/>
            <person name="Ushijima S."/>
            <person name="Smith C.A."/>
            <person name="Ahrendt S."/>
            <person name="Andreopoulos W."/>
            <person name="He G."/>
            <person name="Labutti K."/>
            <person name="Lipzen A."/>
            <person name="Ng V."/>
            <person name="Sandor L."/>
            <person name="Barry K."/>
            <person name="Martinez A.T."/>
            <person name="Xiao Y."/>
            <person name="Gibbons J.G."/>
            <person name="Terashima K."/>
            <person name="Hibbett D.S."/>
            <person name="Grigoriev I.V."/>
        </authorList>
    </citation>
    <scope>NUCLEOTIDE SEQUENCE</scope>
    <source>
        <strain evidence="2">Sp2 HRB7682 ss15</strain>
    </source>
</reference>
<dbReference type="SUPFAM" id="SSF52833">
    <property type="entry name" value="Thioredoxin-like"/>
    <property type="match status" value="1"/>
</dbReference>